<evidence type="ECO:0000313" key="10">
    <source>
        <dbReference type="EMBL" id="KTB12623.1"/>
    </source>
</evidence>
<dbReference type="PROSITE" id="PS50016">
    <property type="entry name" value="ZF_PHD_2"/>
    <property type="match status" value="1"/>
</dbReference>
<feature type="compositionally biased region" description="Basic and acidic residues" evidence="6">
    <location>
        <begin position="217"/>
        <end position="232"/>
    </location>
</feature>
<gene>
    <name evidence="9" type="ORF">AO440_004565</name>
    <name evidence="10" type="ORF">AO440_005851</name>
</gene>
<keyword evidence="1" id="KW-0479">Metal-binding</keyword>
<dbReference type="GO" id="GO:0006325">
    <property type="term" value="P:chromatin organization"/>
    <property type="evidence" value="ECO:0007669"/>
    <property type="project" value="UniProtKB-KW"/>
</dbReference>
<accession>A0A0W0CNG3</accession>
<feature type="compositionally biased region" description="Basic and acidic residues" evidence="6">
    <location>
        <begin position="752"/>
        <end position="769"/>
    </location>
</feature>
<dbReference type="InterPro" id="IPR019786">
    <property type="entry name" value="Zinc_finger_PHD-type_CS"/>
</dbReference>
<dbReference type="InterPro" id="IPR019787">
    <property type="entry name" value="Znf_PHD-finger"/>
</dbReference>
<feature type="compositionally biased region" description="Basic and acidic residues" evidence="6">
    <location>
        <begin position="34"/>
        <end position="53"/>
    </location>
</feature>
<feature type="compositionally biased region" description="Basic and acidic residues" evidence="6">
    <location>
        <begin position="118"/>
        <end position="135"/>
    </location>
</feature>
<dbReference type="EMBL" id="LLZZ01000019">
    <property type="protein sequence ID" value="KTB12623.1"/>
    <property type="molecule type" value="Genomic_DNA"/>
</dbReference>
<dbReference type="GO" id="GO:0070210">
    <property type="term" value="C:Rpd3L-Expanded complex"/>
    <property type="evidence" value="ECO:0007669"/>
    <property type="project" value="TreeGrafter"/>
</dbReference>
<feature type="compositionally biased region" description="Polar residues" evidence="6">
    <location>
        <begin position="10"/>
        <end position="21"/>
    </location>
</feature>
<dbReference type="GO" id="GO:0034967">
    <property type="term" value="C:Set3 complex"/>
    <property type="evidence" value="ECO:0007669"/>
    <property type="project" value="TreeGrafter"/>
</dbReference>
<evidence type="ECO:0000256" key="2">
    <source>
        <dbReference type="ARBA" id="ARBA00022771"/>
    </source>
</evidence>
<feature type="compositionally biased region" description="Basic and acidic residues" evidence="6">
    <location>
        <begin position="89"/>
        <end position="110"/>
    </location>
</feature>
<evidence type="ECO:0000259" key="7">
    <source>
        <dbReference type="PROSITE" id="PS50016"/>
    </source>
</evidence>
<dbReference type="Gene3D" id="2.170.270.10">
    <property type="entry name" value="SET domain"/>
    <property type="match status" value="1"/>
</dbReference>
<reference evidence="9 11" key="1">
    <citation type="submission" date="2015-10" db="EMBL/GenBank/DDBJ databases">
        <title>Draft genomes sequences of Candida glabrata isolates 1A, 1B, 2A, 2B, 3A and 3B.</title>
        <authorList>
            <person name="Haavelsrud O.E."/>
            <person name="Gaustad P."/>
        </authorList>
    </citation>
    <scope>NUCLEOTIDE SEQUENCE [LARGE SCALE GENOMIC DNA]</scope>
    <source>
        <strain evidence="9">910700640</strain>
    </source>
</reference>
<dbReference type="Pfam" id="PF20826">
    <property type="entry name" value="PHD_5"/>
    <property type="match status" value="1"/>
</dbReference>
<dbReference type="VEuPathDB" id="FungiDB:B1J91_L03091g"/>
<organism evidence="9 11">
    <name type="scientific">Candida glabrata</name>
    <name type="common">Yeast</name>
    <name type="synonym">Torulopsis glabrata</name>
    <dbReference type="NCBI Taxonomy" id="5478"/>
    <lineage>
        <taxon>Eukaryota</taxon>
        <taxon>Fungi</taxon>
        <taxon>Dikarya</taxon>
        <taxon>Ascomycota</taxon>
        <taxon>Saccharomycotina</taxon>
        <taxon>Saccharomycetes</taxon>
        <taxon>Saccharomycetales</taxon>
        <taxon>Saccharomycetaceae</taxon>
        <taxon>Nakaseomyces</taxon>
    </lineage>
</organism>
<keyword evidence="4" id="KW-0156">Chromatin regulator</keyword>
<feature type="compositionally biased region" description="Basic and acidic residues" evidence="6">
    <location>
        <begin position="731"/>
        <end position="741"/>
    </location>
</feature>
<dbReference type="Pfam" id="PF00856">
    <property type="entry name" value="SET"/>
    <property type="match status" value="1"/>
</dbReference>
<dbReference type="PROSITE" id="PS01359">
    <property type="entry name" value="ZF_PHD_1"/>
    <property type="match status" value="1"/>
</dbReference>
<evidence type="ECO:0000256" key="1">
    <source>
        <dbReference type="ARBA" id="ARBA00022723"/>
    </source>
</evidence>
<dbReference type="VEuPathDB" id="FungiDB:GVI51_L02893"/>
<dbReference type="SMART" id="SM00249">
    <property type="entry name" value="PHD"/>
    <property type="match status" value="1"/>
</dbReference>
<feature type="region of interest" description="Disordered" evidence="6">
    <location>
        <begin position="211"/>
        <end position="293"/>
    </location>
</feature>
<dbReference type="EMBL" id="LLZZ01000132">
    <property type="protein sequence ID" value="KTB01094.1"/>
    <property type="molecule type" value="Genomic_DNA"/>
</dbReference>
<dbReference type="GO" id="GO:0008270">
    <property type="term" value="F:zinc ion binding"/>
    <property type="evidence" value="ECO:0007669"/>
    <property type="project" value="UniProtKB-KW"/>
</dbReference>
<dbReference type="InterPro" id="IPR011011">
    <property type="entry name" value="Znf_FYVE_PHD"/>
</dbReference>
<proteinExistence type="predicted"/>
<evidence type="ECO:0000313" key="11">
    <source>
        <dbReference type="Proteomes" id="UP000054886"/>
    </source>
</evidence>
<comment type="caution">
    <text evidence="9">The sequence shown here is derived from an EMBL/GenBank/DDBJ whole genome shotgun (WGS) entry which is preliminary data.</text>
</comment>
<dbReference type="Proteomes" id="UP000054886">
    <property type="component" value="Unassembled WGS sequence"/>
</dbReference>
<dbReference type="SUPFAM" id="SSF82199">
    <property type="entry name" value="SET domain"/>
    <property type="match status" value="1"/>
</dbReference>
<evidence type="ECO:0000256" key="3">
    <source>
        <dbReference type="ARBA" id="ARBA00022833"/>
    </source>
</evidence>
<feature type="domain" description="PHD-type" evidence="7">
    <location>
        <begin position="151"/>
        <end position="200"/>
    </location>
</feature>
<protein>
    <submittedName>
        <fullName evidence="9">SET domain-containing protein 3</fullName>
    </submittedName>
</protein>
<dbReference type="VEuPathDB" id="FungiDB:CAGL0L03091g"/>
<feature type="region of interest" description="Disordered" evidence="6">
    <location>
        <begin position="731"/>
        <end position="780"/>
    </location>
</feature>
<dbReference type="SUPFAM" id="SSF57903">
    <property type="entry name" value="FYVE/PHD zinc finger"/>
    <property type="match status" value="1"/>
</dbReference>
<dbReference type="AlphaFoldDB" id="A0A0W0CNG3"/>
<evidence type="ECO:0000313" key="9">
    <source>
        <dbReference type="EMBL" id="KTB01094.1"/>
    </source>
</evidence>
<feature type="domain" description="SET" evidence="8">
    <location>
        <begin position="352"/>
        <end position="486"/>
    </location>
</feature>
<dbReference type="CDD" id="cd15550">
    <property type="entry name" value="PHD_MLL5"/>
    <property type="match status" value="1"/>
</dbReference>
<evidence type="ECO:0000256" key="6">
    <source>
        <dbReference type="SAM" id="MobiDB-lite"/>
    </source>
</evidence>
<dbReference type="InterPro" id="IPR001214">
    <property type="entry name" value="SET_dom"/>
</dbReference>
<feature type="region of interest" description="Disordered" evidence="6">
    <location>
        <begin position="1"/>
        <end position="137"/>
    </location>
</feature>
<name>A0A0W0CNG3_CANGB</name>
<feature type="compositionally biased region" description="Polar residues" evidence="6">
    <location>
        <begin position="770"/>
        <end position="780"/>
    </location>
</feature>
<evidence type="ECO:0000256" key="5">
    <source>
        <dbReference type="PROSITE-ProRule" id="PRU00146"/>
    </source>
</evidence>
<dbReference type="PANTHER" id="PTHR46462:SF3">
    <property type="entry name" value="UPSET, ISOFORM A"/>
    <property type="match status" value="1"/>
</dbReference>
<feature type="compositionally biased region" description="Low complexity" evidence="6">
    <location>
        <begin position="60"/>
        <end position="72"/>
    </location>
</feature>
<dbReference type="VEuPathDB" id="FungiDB:GWK60_L12133"/>
<dbReference type="InterPro" id="IPR001965">
    <property type="entry name" value="Znf_PHD"/>
</dbReference>
<evidence type="ECO:0000259" key="8">
    <source>
        <dbReference type="PROSITE" id="PS50280"/>
    </source>
</evidence>
<dbReference type="PROSITE" id="PS50280">
    <property type="entry name" value="SET"/>
    <property type="match status" value="1"/>
</dbReference>
<feature type="compositionally biased region" description="Basic and acidic residues" evidence="6">
    <location>
        <begin position="252"/>
        <end position="264"/>
    </location>
</feature>
<dbReference type="Gene3D" id="3.30.40.10">
    <property type="entry name" value="Zinc/RING finger domain, C3HC4 (zinc finger)"/>
    <property type="match status" value="1"/>
</dbReference>
<evidence type="ECO:0000256" key="4">
    <source>
        <dbReference type="ARBA" id="ARBA00022853"/>
    </source>
</evidence>
<dbReference type="PANTHER" id="PTHR46462">
    <property type="entry name" value="UPSET, ISOFORM A"/>
    <property type="match status" value="1"/>
</dbReference>
<dbReference type="InterPro" id="IPR046341">
    <property type="entry name" value="SET_dom_sf"/>
</dbReference>
<keyword evidence="3" id="KW-0862">Zinc</keyword>
<dbReference type="SMART" id="SM00317">
    <property type="entry name" value="SET"/>
    <property type="match status" value="1"/>
</dbReference>
<dbReference type="InterPro" id="IPR013083">
    <property type="entry name" value="Znf_RING/FYVE/PHD"/>
</dbReference>
<dbReference type="GO" id="GO:0006355">
    <property type="term" value="P:regulation of DNA-templated transcription"/>
    <property type="evidence" value="ECO:0007669"/>
    <property type="project" value="TreeGrafter"/>
</dbReference>
<sequence>MTRTDRTTEWQKTTTMSSNSLLDDASTLLMFSKGKNEKDGTGASDKHREDVLRSPKNLEAANAAAAALAAAATIPLPLKRTRTNSHDGSTSRRSSESDKEVSGEVKKPKLEQGPASESLEKPVEQPEGTTKRKPDQWPVSESYIVDIDAGIITCVCDFDDDDGFTIQCDHCNRWQHASCFGIDNIENAPDDFLCDKCDPREIDVEAANIRQKQQRGLLEKKKESAKPSNRRDSGKKRNSASQETFDELESTTSREDSKSNDINKDKKRRNDSKQETVTGGKSETAIEPAPYVPPNDVQFKKEFLLTPKDAYSATYVHSDENEYKDKYVKLFIDKHCDDDWVIQYNKKTLKTVPIEVKSYSESSYARTFPAHTKLGVFTKEYCNNGDLIEEFTGQVDFLKTYLDDTKNHYRIWGTAKNRVIFHPHWPLYIDARSKGNLTRFLRRGCKPNVELVTVCLPSAGEEKDIKFILRATRDIDEGEELLIDWKWDLRHPIRNFISGATTLDSMNDTDKYSIIHSVETIMSACDCGCGTNSKECYLLKVKRYSQGLYKSVKSKIKMNNRYKLNQILNQYQGKKRRQMPITTRLIDDAIRQKYKAPLILDSYHEEKKLQQLLKSNSGSKSVISPEKAALIQKSIATINQSINSVVSLKPYKYNLVKGQIDVATTKMPSPLAQSHGPSDFIKNTSAEEAIVLITKITDYDESKVNNITDLPIPVQIPIAKVEKATEMVTDPHNKPVLHENKSNSTTTSEVSLDARESDNAPKEIKHDYSTTESSTVANSSNLKKKLSFADYRKKLQK</sequence>
<keyword evidence="2 5" id="KW-0863">Zinc-finger</keyword>